<dbReference type="PROSITE" id="PS51257">
    <property type="entry name" value="PROKAR_LIPOPROTEIN"/>
    <property type="match status" value="1"/>
</dbReference>
<organism evidence="6 7">
    <name type="scientific">Pseudomonas fakonensis</name>
    <dbReference type="NCBI Taxonomy" id="2842355"/>
    <lineage>
        <taxon>Bacteria</taxon>
        <taxon>Pseudomonadati</taxon>
        <taxon>Pseudomonadota</taxon>
        <taxon>Gammaproteobacteria</taxon>
        <taxon>Pseudomonadales</taxon>
        <taxon>Pseudomonadaceae</taxon>
        <taxon>Pseudomonas</taxon>
    </lineage>
</organism>
<keyword evidence="4" id="KW-0812">Transmembrane</keyword>
<dbReference type="Pfam" id="PF07715">
    <property type="entry name" value="Plug"/>
    <property type="match status" value="1"/>
</dbReference>
<feature type="domain" description="Secretin/TonB short N-terminal" evidence="5">
    <location>
        <begin position="76"/>
        <end position="126"/>
    </location>
</feature>
<reference evidence="6" key="1">
    <citation type="journal article" date="2021" name="Microorganisms">
        <title>The Ever-Expanding Pseudomonas Genus: Description of 43 New Species and Partition of the Pseudomonas putida Group.</title>
        <authorList>
            <person name="Girard L."/>
            <person name="Lood C."/>
            <person name="Hofte M."/>
            <person name="Vandamme P."/>
            <person name="Rokni-Zadeh H."/>
            <person name="van Noort V."/>
            <person name="Lavigne R."/>
            <person name="De Mot R."/>
        </authorList>
    </citation>
    <scope>NUCLEOTIDE SEQUENCE</scope>
    <source>
        <strain evidence="6">COW40</strain>
    </source>
</reference>
<keyword evidence="1 4" id="KW-0813">Transport</keyword>
<keyword evidence="2 4" id="KW-0472">Membrane</keyword>
<dbReference type="InterPro" id="IPR039426">
    <property type="entry name" value="TonB-dep_rcpt-like"/>
</dbReference>
<evidence type="ECO:0000256" key="4">
    <source>
        <dbReference type="PROSITE-ProRule" id="PRU01360"/>
    </source>
</evidence>
<keyword evidence="6" id="KW-0675">Receptor</keyword>
<dbReference type="RefSeq" id="WP_217841388.1">
    <property type="nucleotide sequence ID" value="NZ_CP077076.1"/>
</dbReference>
<sequence length="944" mass="105637">MTETTSRRTRQAREWSLRVVQAAGVGVLAACCVLALPAAQARTDAEQALLTEVHSFSIASQDLAAALITFGQQSGLQVSVDPDLLQGLASTAISGHLSSEVALSRLLQSSGITWDYDAGTFTFRLLHSDGEGALELHNTVVLGNTEENSYMGTTVIGSRAIKAFPGANGDITTLLQMHPSVQFSTSQQSSNTPGEIAPADISINGAKYYQNNFMIDGISINNDLDPGAHDYNAVRRFDSSPSRSHGIALDANLLEEVRVYDSNVPASYGGFNGGVVDAITRRPTRQMHGNISYSMTRSEWTRYHIADGDQDNFNNASNENFQPDFEKTTLRGTLEGHFTDDFGAIFSFSQKRSVIPLKAYSNGYTNPNADNEKDQTRSLDNYMVKTYWNVNDRLTLDASLLYAPGEDLYFRENALNSEFTTSNGGTQGSLKATWIADTATWTHNLAVSELSSSRDAESDDFINWYYSDVKNWGVTTATTPRSAEGSYGDLEQVQKRLDYTADAVWQTFQFAGASHTFNTGIQLGYTRASWERETEASSVTTLARDTGTDCGTDPLCSVGKLYNSSNTRQWANAQNIYHAGRIEVDEKRYALYIQDSMQFGNLGLRPGLRYEGDDYMEKKTLAPRFSGDYDFFGDRSTVLVFGANRYYGRNLYKMRLDDGRDQLNSRYRRSSQSSPWTYLSTVSGEVRFSSLDIPYDDEWMVGLNQQWLNTDFSLKYVHRAGHDKVVKSYRNVVGAPVVDGYTSNYYVYTNQGSSESDNVTLTITPRDELKLAGTRTSLQWAFGWMRSEDSHRSYDSIINRDEYNDSDVIYDGKRISYLQLPPDNFNRPWTLRMTSITEIPQWNITWSNFLRYRGPYKQIIDTGKEIDDNGESLAVYEAAQVGGAATWDMRVDWELPTGKDQALFVGVDVKNVTDKINETISAGSSANVRYETGRQYWLEVGYRF</sequence>
<proteinExistence type="inferred from homology"/>
<comment type="subcellular location">
    <subcellularLocation>
        <location evidence="4">Cell outer membrane</location>
        <topology evidence="4">Multi-pass membrane protein</topology>
    </subcellularLocation>
</comment>
<dbReference type="InterPro" id="IPR011662">
    <property type="entry name" value="Secretin/TonB_short_N"/>
</dbReference>
<keyword evidence="3 4" id="KW-0998">Cell outer membrane</keyword>
<gene>
    <name evidence="6" type="ORF">KSS94_01720</name>
</gene>
<evidence type="ECO:0000313" key="7">
    <source>
        <dbReference type="Proteomes" id="UP001046350"/>
    </source>
</evidence>
<dbReference type="SMART" id="SM00965">
    <property type="entry name" value="STN"/>
    <property type="match status" value="1"/>
</dbReference>
<evidence type="ECO:0000313" key="6">
    <source>
        <dbReference type="EMBL" id="QXH51889.1"/>
    </source>
</evidence>
<keyword evidence="7" id="KW-1185">Reference proteome</keyword>
<evidence type="ECO:0000256" key="1">
    <source>
        <dbReference type="ARBA" id="ARBA00022448"/>
    </source>
</evidence>
<evidence type="ECO:0000259" key="5">
    <source>
        <dbReference type="SMART" id="SM00965"/>
    </source>
</evidence>
<dbReference type="InterPro" id="IPR012910">
    <property type="entry name" value="Plug_dom"/>
</dbReference>
<name>A0ABX8N6C8_9PSED</name>
<evidence type="ECO:0000256" key="2">
    <source>
        <dbReference type="ARBA" id="ARBA00023136"/>
    </source>
</evidence>
<keyword evidence="4" id="KW-1134">Transmembrane beta strand</keyword>
<accession>A0ABX8N6C8</accession>
<dbReference type="EMBL" id="CP077076">
    <property type="protein sequence ID" value="QXH51889.1"/>
    <property type="molecule type" value="Genomic_DNA"/>
</dbReference>
<dbReference type="Proteomes" id="UP001046350">
    <property type="component" value="Chromosome"/>
</dbReference>
<evidence type="ECO:0000256" key="3">
    <source>
        <dbReference type="ARBA" id="ARBA00023237"/>
    </source>
</evidence>
<comment type="similarity">
    <text evidence="4">Belongs to the TonB-dependent receptor family.</text>
</comment>
<dbReference type="PROSITE" id="PS52016">
    <property type="entry name" value="TONB_DEPENDENT_REC_3"/>
    <property type="match status" value="1"/>
</dbReference>
<protein>
    <submittedName>
        <fullName evidence="6">TonB-dependent receptor</fullName>
    </submittedName>
</protein>